<gene>
    <name evidence="2" type="ORF">E6Q11_02190</name>
</gene>
<dbReference type="EMBL" id="SSDS01000037">
    <property type="protein sequence ID" value="TXG77788.1"/>
    <property type="molecule type" value="Genomic_DNA"/>
</dbReference>
<name>A0A5C7J987_9BACT</name>
<keyword evidence="1" id="KW-0812">Transmembrane</keyword>
<evidence type="ECO:0000313" key="3">
    <source>
        <dbReference type="Proteomes" id="UP000321026"/>
    </source>
</evidence>
<organism evidence="2 3">
    <name type="scientific">Candidatus Dojkabacteria bacterium</name>
    <dbReference type="NCBI Taxonomy" id="2099670"/>
    <lineage>
        <taxon>Bacteria</taxon>
        <taxon>Candidatus Dojkabacteria</taxon>
    </lineage>
</organism>
<sequence>MATSVGSVQYDASIDLASLKRSIRQADKMVGDSYNKQEKAASTLSDRAGSALSSIGAVATKGFAIAAVASAAFVTSAVKDFARFEQVAGGAQKIFNEMDFGVIQKDAQNAFKTMNISATDYMSIINQVGANFASTMGDKKGYETAKTGLQAISDFATGTGANIDVLGDKFQAIARSTATYQSIADQFAGILPPTSKGFLEAAQAAGYVSDQYTELTQVPIADYQTALSNLLKDGVKNLGLQGNAAAETKNTITGSFEGMKASWKNFTSALGAGDTETAKTALDNLKETAAAFADNVGKSAANVAKSFKEMFITESESGSDLGNVLMMIRSAIEAISPYISNMVSEFKKLWDVIGPYVMPALKFIAAILGGALLGALIVISLAITGLTVVFRAWVTSIRDGVNEARTAFSNLAVWASNAWNTVMNTFINIGTTIGNAVGNAFKVAVNGAIGFLEGRINNIVDLMNGAIGAIDKITPGGLPRIGRVALPRFADGGFTGVGGKYEPAGIVHKGEYVIPKEHVNQATGKPKVSAGSATITQYNTVNNNVDMNVVNRRLLWELNRA</sequence>
<evidence type="ECO:0000313" key="2">
    <source>
        <dbReference type="EMBL" id="TXG77788.1"/>
    </source>
</evidence>
<comment type="caution">
    <text evidence="2">The sequence shown here is derived from an EMBL/GenBank/DDBJ whole genome shotgun (WGS) entry which is preliminary data.</text>
</comment>
<evidence type="ECO:0008006" key="4">
    <source>
        <dbReference type="Google" id="ProtNLM"/>
    </source>
</evidence>
<proteinExistence type="predicted"/>
<dbReference type="AlphaFoldDB" id="A0A5C7J987"/>
<reference evidence="2 3" key="1">
    <citation type="submission" date="2018-09" db="EMBL/GenBank/DDBJ databases">
        <title>Metagenome Assembled Genomes from an Advanced Water Purification Facility.</title>
        <authorList>
            <person name="Stamps B.W."/>
            <person name="Spear J.R."/>
        </authorList>
    </citation>
    <scope>NUCLEOTIDE SEQUENCE [LARGE SCALE GENOMIC DNA]</scope>
    <source>
        <strain evidence="2">Bin_63_2</strain>
    </source>
</reference>
<accession>A0A5C7J987</accession>
<protein>
    <recommendedName>
        <fullName evidence="4">Phage tail tape measure protein</fullName>
    </recommendedName>
</protein>
<dbReference type="Proteomes" id="UP000321026">
    <property type="component" value="Unassembled WGS sequence"/>
</dbReference>
<keyword evidence="1" id="KW-1133">Transmembrane helix</keyword>
<evidence type="ECO:0000256" key="1">
    <source>
        <dbReference type="SAM" id="Phobius"/>
    </source>
</evidence>
<feature type="transmembrane region" description="Helical" evidence="1">
    <location>
        <begin position="363"/>
        <end position="390"/>
    </location>
</feature>
<keyword evidence="1" id="KW-0472">Membrane</keyword>